<dbReference type="KEGG" id="pseo:OM33_14265"/>
<feature type="domain" description="DUF4440" evidence="2">
    <location>
        <begin position="42"/>
        <end position="149"/>
    </location>
</feature>
<sequence length="156" mass="17591">MKMKIINILLVLLMTFSFAVNAHGDKNKDKGLFKGIDTPAAKVVLAFHQALETGNKELARAQLADDVTIYEGGRVERSADEYAHHHMLSDMKYLASMKSETLEHQVTILGNTAISASRSHTKGTNKGKERDYQSMETMVLEKQNGDWKIKHIHWSH</sequence>
<dbReference type="Proteomes" id="UP000030341">
    <property type="component" value="Chromosome 1"/>
</dbReference>
<dbReference type="Gene3D" id="3.10.450.50">
    <property type="match status" value="1"/>
</dbReference>
<dbReference type="eggNOG" id="COG4319">
    <property type="taxonomic scope" value="Bacteria"/>
</dbReference>
<dbReference type="EMBL" id="CP009888">
    <property type="protein sequence ID" value="AIY66144.1"/>
    <property type="molecule type" value="Genomic_DNA"/>
</dbReference>
<evidence type="ECO:0000259" key="2">
    <source>
        <dbReference type="Pfam" id="PF14534"/>
    </source>
</evidence>
<dbReference type="InterPro" id="IPR027843">
    <property type="entry name" value="DUF4440"/>
</dbReference>
<evidence type="ECO:0000313" key="4">
    <source>
        <dbReference type="Proteomes" id="UP000030341"/>
    </source>
</evidence>
<dbReference type="SUPFAM" id="SSF54427">
    <property type="entry name" value="NTF2-like"/>
    <property type="match status" value="1"/>
</dbReference>
<feature type="chain" id="PRO_5002028322" description="DUF4440 domain-containing protein" evidence="1">
    <location>
        <begin position="23"/>
        <end position="156"/>
    </location>
</feature>
<organism evidence="3 4">
    <name type="scientific">Pseudoalteromonas piratica</name>
    <dbReference type="NCBI Taxonomy" id="1348114"/>
    <lineage>
        <taxon>Bacteria</taxon>
        <taxon>Pseudomonadati</taxon>
        <taxon>Pseudomonadota</taxon>
        <taxon>Gammaproteobacteria</taxon>
        <taxon>Alteromonadales</taxon>
        <taxon>Pseudoalteromonadaceae</taxon>
        <taxon>Pseudoalteromonas</taxon>
    </lineage>
</organism>
<reference evidence="3 4" key="1">
    <citation type="submission" date="2014-11" db="EMBL/GenBank/DDBJ databases">
        <title>Complete Genome Sequence of Pseudoalteromonas sp. Strain OCN003 Isolated from Kaneohe Bay, Oahu, Hawaii.</title>
        <authorList>
            <person name="Beurmann S."/>
            <person name="Videau P."/>
            <person name="Ushijima B."/>
            <person name="Smith A.M."/>
            <person name="Aeby G.S."/>
            <person name="Callahan S.M."/>
            <person name="Belcaid M."/>
        </authorList>
    </citation>
    <scope>NUCLEOTIDE SEQUENCE [LARGE SCALE GENOMIC DNA]</scope>
    <source>
        <strain evidence="3 4">OCN003</strain>
    </source>
</reference>
<evidence type="ECO:0000256" key="1">
    <source>
        <dbReference type="SAM" id="SignalP"/>
    </source>
</evidence>
<dbReference type="AlphaFoldDB" id="A0A0A7EHQ6"/>
<gene>
    <name evidence="3" type="ORF">OM33_14265</name>
</gene>
<evidence type="ECO:0000313" key="3">
    <source>
        <dbReference type="EMBL" id="AIY66144.1"/>
    </source>
</evidence>
<proteinExistence type="predicted"/>
<dbReference type="STRING" id="1348114.OM33_14265"/>
<keyword evidence="1" id="KW-0732">Signal</keyword>
<protein>
    <recommendedName>
        <fullName evidence="2">DUF4440 domain-containing protein</fullName>
    </recommendedName>
</protein>
<keyword evidence="4" id="KW-1185">Reference proteome</keyword>
<dbReference type="OrthoDB" id="6196903at2"/>
<feature type="signal peptide" evidence="1">
    <location>
        <begin position="1"/>
        <end position="22"/>
    </location>
</feature>
<dbReference type="Pfam" id="PF14534">
    <property type="entry name" value="DUF4440"/>
    <property type="match status" value="1"/>
</dbReference>
<name>A0A0A7EHQ6_9GAMM</name>
<dbReference type="HOGENOM" id="CLU_1633955_0_0_6"/>
<dbReference type="InterPro" id="IPR032710">
    <property type="entry name" value="NTF2-like_dom_sf"/>
</dbReference>
<accession>A0A0A7EHQ6</accession>
<dbReference type="RefSeq" id="WP_038642683.1">
    <property type="nucleotide sequence ID" value="NZ_CP009888.1"/>
</dbReference>